<dbReference type="InterPro" id="IPR011545">
    <property type="entry name" value="DEAD/DEAH_box_helicase_dom"/>
</dbReference>
<evidence type="ECO:0000256" key="4">
    <source>
        <dbReference type="ARBA" id="ARBA00022840"/>
    </source>
</evidence>
<dbReference type="GO" id="GO:0003723">
    <property type="term" value="F:RNA binding"/>
    <property type="evidence" value="ECO:0007669"/>
    <property type="project" value="UniProtKB-UniRule"/>
</dbReference>
<dbReference type="Pfam" id="PF00270">
    <property type="entry name" value="DEAD"/>
    <property type="match status" value="1"/>
</dbReference>
<evidence type="ECO:0000256" key="6">
    <source>
        <dbReference type="RuleBase" id="RU365068"/>
    </source>
</evidence>
<dbReference type="PROSITE" id="PS00039">
    <property type="entry name" value="DEAD_ATP_HELICASE"/>
    <property type="match status" value="1"/>
</dbReference>
<feature type="compositionally biased region" description="Basic and acidic residues" evidence="7">
    <location>
        <begin position="794"/>
        <end position="819"/>
    </location>
</feature>
<name>A0AAD5LLK6_PYTIN</name>
<comment type="catalytic activity">
    <reaction evidence="6">
        <text>ATP + H2O = ADP + phosphate + H(+)</text>
        <dbReference type="Rhea" id="RHEA:13065"/>
        <dbReference type="ChEBI" id="CHEBI:15377"/>
        <dbReference type="ChEBI" id="CHEBI:15378"/>
        <dbReference type="ChEBI" id="CHEBI:30616"/>
        <dbReference type="ChEBI" id="CHEBI:43474"/>
        <dbReference type="ChEBI" id="CHEBI:456216"/>
        <dbReference type="EC" id="3.6.4.13"/>
    </reaction>
</comment>
<feature type="compositionally biased region" description="Polar residues" evidence="7">
    <location>
        <begin position="112"/>
        <end position="125"/>
    </location>
</feature>
<dbReference type="CDD" id="cd18787">
    <property type="entry name" value="SF2_C_DEAD"/>
    <property type="match status" value="1"/>
</dbReference>
<dbReference type="GO" id="GO:0016787">
    <property type="term" value="F:hydrolase activity"/>
    <property type="evidence" value="ECO:0007669"/>
    <property type="project" value="UniProtKB-KW"/>
</dbReference>
<evidence type="ECO:0000256" key="3">
    <source>
        <dbReference type="ARBA" id="ARBA00022806"/>
    </source>
</evidence>
<dbReference type="InterPro" id="IPR001650">
    <property type="entry name" value="Helicase_C-like"/>
</dbReference>
<feature type="region of interest" description="Disordered" evidence="7">
    <location>
        <begin position="463"/>
        <end position="482"/>
    </location>
</feature>
<feature type="region of interest" description="Disordered" evidence="7">
    <location>
        <begin position="773"/>
        <end position="829"/>
    </location>
</feature>
<dbReference type="InterPro" id="IPR014001">
    <property type="entry name" value="Helicase_ATP-bd"/>
</dbReference>
<dbReference type="EC" id="3.6.4.13" evidence="6"/>
<dbReference type="Gene3D" id="3.40.50.300">
    <property type="entry name" value="P-loop containing nucleotide triphosphate hydrolases"/>
    <property type="match status" value="2"/>
</dbReference>
<feature type="compositionally biased region" description="Polar residues" evidence="7">
    <location>
        <begin position="468"/>
        <end position="477"/>
    </location>
</feature>
<comment type="caution">
    <text evidence="10">The sequence shown here is derived from an EMBL/GenBank/DDBJ whole genome shotgun (WGS) entry which is preliminary data.</text>
</comment>
<dbReference type="EMBL" id="JAKCXM010000043">
    <property type="protein sequence ID" value="KAJ0405561.1"/>
    <property type="molecule type" value="Genomic_DNA"/>
</dbReference>
<accession>A0AAD5LLK6</accession>
<dbReference type="Pfam" id="PF00271">
    <property type="entry name" value="Helicase_C"/>
    <property type="match status" value="1"/>
</dbReference>
<feature type="compositionally biased region" description="Basic and acidic residues" evidence="7">
    <location>
        <begin position="79"/>
        <end position="107"/>
    </location>
</feature>
<comment type="function">
    <text evidence="6">RNA helicase.</text>
</comment>
<dbReference type="GO" id="GO:0005524">
    <property type="term" value="F:ATP binding"/>
    <property type="evidence" value="ECO:0007669"/>
    <property type="project" value="UniProtKB-UniRule"/>
</dbReference>
<evidence type="ECO:0000256" key="5">
    <source>
        <dbReference type="ARBA" id="ARBA00022884"/>
    </source>
</evidence>
<dbReference type="InterPro" id="IPR000629">
    <property type="entry name" value="RNA-helicase_DEAD-box_CS"/>
</dbReference>
<keyword evidence="2 6" id="KW-0378">Hydrolase</keyword>
<keyword evidence="1 6" id="KW-0547">Nucleotide-binding</keyword>
<keyword evidence="3 6" id="KW-0347">Helicase</keyword>
<dbReference type="CDD" id="cd17949">
    <property type="entry name" value="DEADc_DDX31"/>
    <property type="match status" value="1"/>
</dbReference>
<dbReference type="AlphaFoldDB" id="A0AAD5LLK6"/>
<proteinExistence type="inferred from homology"/>
<dbReference type="SMART" id="SM00487">
    <property type="entry name" value="DEXDc"/>
    <property type="match status" value="1"/>
</dbReference>
<evidence type="ECO:0000256" key="7">
    <source>
        <dbReference type="SAM" id="MobiDB-lite"/>
    </source>
</evidence>
<sequence length="829" mass="90705">MDDGGFQLNIASSGGAAAAKKKKATSFRAKSRKAKQQKQKAKQQAPASSRNGGSGKKVTAETAARPLATRPPQSQPAQQERRSKVINVGKERRSPVAKHKEDERKDAPIAISKTTEIPATTAVTSDESDDELTPDTPVPSVSKSLETDQAKKTPLVVKPATPAPAPAPASTPEVVKPASNGEDADGAATKKAFGTRKNPNKAAYEPEKFTTVRTAIDNVLDKPLESTSSEKIFAHTTFETMNMHPRLVDVLQKDSSAGGFAFARPTNVQVKTIPHVLAGRDVLVKSETGSGKTLSYLLPIVQKLQSVEPRLTRDDGCLALILAPTRELCLQIQETAIKLTKAFVFLVPGVVVGGEKKKSEKARLRKGISILIATPGRLADHLVNTQSFTYSRLQFLVLDEADRLLDMGFQKQITQILEIIDATTKRNPFTGGRRQNLLVSATINSGVQELAKMSLNEPVLVDADKDSQQQQQPNKSSDGAARETFSTPHQLTQHFMIVPAKTRLCALSCFLRQELTTRKACKVVVFMSTCDAVDFHFGLFQKCAWPSRNGSNDAVTGEATATTGKTGAASPLLGASGQLFRLHGNIPQQERMSTFKNFCATSSGVLICTDVAARGLNLPTVQWIVQYDPPTETRDYVHRVGRTARSGNQGSSLLFLLPSESAYLEYLQKHNLTLNALSLEKTITRVATSRDANGGRPAFMASRKKLLHEVVQSDLQYLFEETLLGDKELFELACQGFHSFVRSYATHSADTRQIFHVRGLHFGHIAKSFALREPPASTKVRDSGKSAKKGTLSKRKEREEKEQQRNAKREKVARQEKRKFAQQVSEFAD</sequence>
<evidence type="ECO:0000313" key="11">
    <source>
        <dbReference type="Proteomes" id="UP001209570"/>
    </source>
</evidence>
<dbReference type="PROSITE" id="PS51194">
    <property type="entry name" value="HELICASE_CTER"/>
    <property type="match status" value="1"/>
</dbReference>
<dbReference type="Pfam" id="PF13959">
    <property type="entry name" value="CTE_SPB4"/>
    <property type="match status" value="1"/>
</dbReference>
<dbReference type="PROSITE" id="PS51192">
    <property type="entry name" value="HELICASE_ATP_BIND_1"/>
    <property type="match status" value="1"/>
</dbReference>
<feature type="compositionally biased region" description="Basic residues" evidence="7">
    <location>
        <begin position="19"/>
        <end position="41"/>
    </location>
</feature>
<reference evidence="10" key="1">
    <citation type="submission" date="2021-12" db="EMBL/GenBank/DDBJ databases">
        <title>Prjna785345.</title>
        <authorList>
            <person name="Rujirawat T."/>
            <person name="Krajaejun T."/>
        </authorList>
    </citation>
    <scope>NUCLEOTIDE SEQUENCE</scope>
    <source>
        <strain evidence="10">Pi057C3</strain>
    </source>
</reference>
<dbReference type="InterPro" id="IPR027417">
    <property type="entry name" value="P-loop_NTPase"/>
</dbReference>
<dbReference type="PANTHER" id="PTHR24031">
    <property type="entry name" value="RNA HELICASE"/>
    <property type="match status" value="1"/>
</dbReference>
<keyword evidence="11" id="KW-1185">Reference proteome</keyword>
<dbReference type="Proteomes" id="UP001209570">
    <property type="component" value="Unassembled WGS sequence"/>
</dbReference>
<comment type="similarity">
    <text evidence="6">Belongs to the DEAD box helicase family.</text>
</comment>
<evidence type="ECO:0000313" key="10">
    <source>
        <dbReference type="EMBL" id="KAJ0405561.1"/>
    </source>
</evidence>
<dbReference type="SUPFAM" id="SSF52540">
    <property type="entry name" value="P-loop containing nucleoside triphosphate hydrolases"/>
    <property type="match status" value="2"/>
</dbReference>
<gene>
    <name evidence="10" type="ORF">P43SY_009610</name>
</gene>
<protein>
    <recommendedName>
        <fullName evidence="6">ATP-dependent RNA helicase</fullName>
        <ecNumber evidence="6">3.6.4.13</ecNumber>
    </recommendedName>
</protein>
<evidence type="ECO:0000256" key="1">
    <source>
        <dbReference type="ARBA" id="ARBA00022741"/>
    </source>
</evidence>
<evidence type="ECO:0000256" key="2">
    <source>
        <dbReference type="ARBA" id="ARBA00022801"/>
    </source>
</evidence>
<dbReference type="GO" id="GO:0003724">
    <property type="term" value="F:RNA helicase activity"/>
    <property type="evidence" value="ECO:0007669"/>
    <property type="project" value="UniProtKB-EC"/>
</dbReference>
<feature type="domain" description="Helicase C-terminal" evidence="9">
    <location>
        <begin position="490"/>
        <end position="687"/>
    </location>
</feature>
<evidence type="ECO:0000259" key="9">
    <source>
        <dbReference type="PROSITE" id="PS51194"/>
    </source>
</evidence>
<evidence type="ECO:0000259" key="8">
    <source>
        <dbReference type="PROSITE" id="PS51192"/>
    </source>
</evidence>
<dbReference type="SMART" id="SM00490">
    <property type="entry name" value="HELICc"/>
    <property type="match status" value="1"/>
</dbReference>
<dbReference type="InterPro" id="IPR025313">
    <property type="entry name" value="SPB4-like_CTE"/>
</dbReference>
<keyword evidence="4 6" id="KW-0067">ATP-binding</keyword>
<dbReference type="SMART" id="SM01178">
    <property type="entry name" value="DUF4217"/>
    <property type="match status" value="1"/>
</dbReference>
<organism evidence="10 11">
    <name type="scientific">Pythium insidiosum</name>
    <name type="common">Pythiosis disease agent</name>
    <dbReference type="NCBI Taxonomy" id="114742"/>
    <lineage>
        <taxon>Eukaryota</taxon>
        <taxon>Sar</taxon>
        <taxon>Stramenopiles</taxon>
        <taxon>Oomycota</taxon>
        <taxon>Peronosporomycetes</taxon>
        <taxon>Pythiales</taxon>
        <taxon>Pythiaceae</taxon>
        <taxon>Pythium</taxon>
    </lineage>
</organism>
<comment type="domain">
    <text evidence="6">The Q motif is unique to and characteristic of the DEAD box family of RNA helicases and controls ATP binding and hydrolysis.</text>
</comment>
<keyword evidence="5 6" id="KW-0694">RNA-binding</keyword>
<feature type="region of interest" description="Disordered" evidence="7">
    <location>
        <begin position="1"/>
        <end position="202"/>
    </location>
</feature>
<feature type="domain" description="Helicase ATP-binding" evidence="8">
    <location>
        <begin position="273"/>
        <end position="461"/>
    </location>
</feature>